<feature type="compositionally biased region" description="Basic and acidic residues" evidence="1">
    <location>
        <begin position="142"/>
        <end position="156"/>
    </location>
</feature>
<feature type="compositionally biased region" description="Basic and acidic residues" evidence="1">
    <location>
        <begin position="86"/>
        <end position="96"/>
    </location>
</feature>
<dbReference type="Proteomes" id="UP001054252">
    <property type="component" value="Unassembled WGS sequence"/>
</dbReference>
<proteinExistence type="predicted"/>
<evidence type="ECO:0000256" key="1">
    <source>
        <dbReference type="SAM" id="MobiDB-lite"/>
    </source>
</evidence>
<dbReference type="EMBL" id="BPVZ01000044">
    <property type="protein sequence ID" value="GKV15882.1"/>
    <property type="molecule type" value="Genomic_DNA"/>
</dbReference>
<name>A0AAV5JQH6_9ROSI</name>
<comment type="caution">
    <text evidence="2">The sequence shown here is derived from an EMBL/GenBank/DDBJ whole genome shotgun (WGS) entry which is preliminary data.</text>
</comment>
<keyword evidence="3" id="KW-1185">Reference proteome</keyword>
<evidence type="ECO:0000313" key="3">
    <source>
        <dbReference type="Proteomes" id="UP001054252"/>
    </source>
</evidence>
<sequence>MVLDGDLAKVDKKAWRRKLFGMELGEGAQQTRSYSTNCNLDGGISDLRVWGFDMEGTMMIIDEYNKDAVLHMGKHYSVMSQQQTTRELEPVEDEPRMSSQSPNSKSLFLEGLVAGQWWMRIQRGDMEDPRNRTPRGLGGAEEGGKKECRELGLRTR</sequence>
<accession>A0AAV5JQH6</accession>
<dbReference type="AlphaFoldDB" id="A0AAV5JQH6"/>
<organism evidence="2 3">
    <name type="scientific">Rubroshorea leprosula</name>
    <dbReference type="NCBI Taxonomy" id="152421"/>
    <lineage>
        <taxon>Eukaryota</taxon>
        <taxon>Viridiplantae</taxon>
        <taxon>Streptophyta</taxon>
        <taxon>Embryophyta</taxon>
        <taxon>Tracheophyta</taxon>
        <taxon>Spermatophyta</taxon>
        <taxon>Magnoliopsida</taxon>
        <taxon>eudicotyledons</taxon>
        <taxon>Gunneridae</taxon>
        <taxon>Pentapetalae</taxon>
        <taxon>rosids</taxon>
        <taxon>malvids</taxon>
        <taxon>Malvales</taxon>
        <taxon>Dipterocarpaceae</taxon>
        <taxon>Rubroshorea</taxon>
    </lineage>
</organism>
<feature type="region of interest" description="Disordered" evidence="1">
    <location>
        <begin position="81"/>
        <end position="104"/>
    </location>
</feature>
<evidence type="ECO:0000313" key="2">
    <source>
        <dbReference type="EMBL" id="GKV15882.1"/>
    </source>
</evidence>
<feature type="region of interest" description="Disordered" evidence="1">
    <location>
        <begin position="125"/>
        <end position="156"/>
    </location>
</feature>
<protein>
    <submittedName>
        <fullName evidence="2">Uncharacterized protein</fullName>
    </submittedName>
</protein>
<reference evidence="2 3" key="1">
    <citation type="journal article" date="2021" name="Commun. Biol.">
        <title>The genome of Shorea leprosula (Dipterocarpaceae) highlights the ecological relevance of drought in aseasonal tropical rainforests.</title>
        <authorList>
            <person name="Ng K.K.S."/>
            <person name="Kobayashi M.J."/>
            <person name="Fawcett J.A."/>
            <person name="Hatakeyama M."/>
            <person name="Paape T."/>
            <person name="Ng C.H."/>
            <person name="Ang C.C."/>
            <person name="Tnah L.H."/>
            <person name="Lee C.T."/>
            <person name="Nishiyama T."/>
            <person name="Sese J."/>
            <person name="O'Brien M.J."/>
            <person name="Copetti D."/>
            <person name="Mohd Noor M.I."/>
            <person name="Ong R.C."/>
            <person name="Putra M."/>
            <person name="Sireger I.Z."/>
            <person name="Indrioko S."/>
            <person name="Kosugi Y."/>
            <person name="Izuno A."/>
            <person name="Isagi Y."/>
            <person name="Lee S.L."/>
            <person name="Shimizu K.K."/>
        </authorList>
    </citation>
    <scope>NUCLEOTIDE SEQUENCE [LARGE SCALE GENOMIC DNA]</scope>
    <source>
        <strain evidence="2">214</strain>
    </source>
</reference>
<gene>
    <name evidence="2" type="ORF">SLEP1_g26619</name>
</gene>